<feature type="compositionally biased region" description="Basic residues" evidence="6">
    <location>
        <begin position="89"/>
        <end position="113"/>
    </location>
</feature>
<protein>
    <recommendedName>
        <fullName evidence="9">Thioredoxin like 4A</fullName>
    </recommendedName>
</protein>
<accession>A0ABI7VWM4</accession>
<dbReference type="Ensembl" id="ENSFCTT00005002262.1">
    <property type="protein sequence ID" value="ENSFCTP00005001275.1"/>
    <property type="gene ID" value="ENSFCTG00005000854.1"/>
</dbReference>
<evidence type="ECO:0000256" key="3">
    <source>
        <dbReference type="ARBA" id="ARBA00022664"/>
    </source>
</evidence>
<dbReference type="Pfam" id="PF02966">
    <property type="entry name" value="DIM1"/>
    <property type="match status" value="1"/>
</dbReference>
<evidence type="ECO:0000256" key="2">
    <source>
        <dbReference type="ARBA" id="ARBA00008241"/>
    </source>
</evidence>
<comment type="subcellular location">
    <subcellularLocation>
        <location evidence="1">Nucleus</location>
    </subcellularLocation>
</comment>
<evidence type="ECO:0000256" key="4">
    <source>
        <dbReference type="ARBA" id="ARBA00023187"/>
    </source>
</evidence>
<evidence type="ECO:0000256" key="6">
    <source>
        <dbReference type="SAM" id="MobiDB-lite"/>
    </source>
</evidence>
<proteinExistence type="inferred from homology"/>
<keyword evidence="3" id="KW-0507">mRNA processing</keyword>
<evidence type="ECO:0008006" key="9">
    <source>
        <dbReference type="Google" id="ProtNLM"/>
    </source>
</evidence>
<keyword evidence="8" id="KW-1185">Reference proteome</keyword>
<organism evidence="7 8">
    <name type="scientific">Felis catus</name>
    <name type="common">Cat</name>
    <name type="synonym">Felis silvestris catus</name>
    <dbReference type="NCBI Taxonomy" id="9685"/>
    <lineage>
        <taxon>Eukaryota</taxon>
        <taxon>Metazoa</taxon>
        <taxon>Chordata</taxon>
        <taxon>Craniata</taxon>
        <taxon>Vertebrata</taxon>
        <taxon>Euteleostomi</taxon>
        <taxon>Mammalia</taxon>
        <taxon>Eutheria</taxon>
        <taxon>Laurasiatheria</taxon>
        <taxon>Carnivora</taxon>
        <taxon>Feliformia</taxon>
        <taxon>Felidae</taxon>
        <taxon>Felinae</taxon>
        <taxon>Felis</taxon>
    </lineage>
</organism>
<dbReference type="GeneTree" id="ENSGT00390000010779"/>
<keyword evidence="4" id="KW-0508">mRNA splicing</keyword>
<reference evidence="7" key="2">
    <citation type="submission" date="2025-08" db="UniProtKB">
        <authorList>
            <consortium name="Ensembl"/>
        </authorList>
    </citation>
    <scope>IDENTIFICATION</scope>
    <source>
        <strain evidence="7">breed Abyssinian</strain>
    </source>
</reference>
<reference evidence="7 8" key="1">
    <citation type="submission" date="2021-02" db="EMBL/GenBank/DDBJ databases">
        <title>Safari Cat Assemblies.</title>
        <authorList>
            <person name="Bredemeyer K.R."/>
            <person name="Murphy W.J."/>
        </authorList>
    </citation>
    <scope>NUCLEOTIDE SEQUENCE [LARGE SCALE GENOMIC DNA]</scope>
</reference>
<dbReference type="SMART" id="SM01410">
    <property type="entry name" value="DIM1"/>
    <property type="match status" value="1"/>
</dbReference>
<keyword evidence="5" id="KW-0539">Nucleus</keyword>
<feature type="compositionally biased region" description="Low complexity" evidence="6">
    <location>
        <begin position="53"/>
        <end position="63"/>
    </location>
</feature>
<name>A0ABI7VWM4_FELCA</name>
<dbReference type="Gene3D" id="3.40.30.10">
    <property type="entry name" value="Glutaredoxin"/>
    <property type="match status" value="1"/>
</dbReference>
<evidence type="ECO:0000256" key="5">
    <source>
        <dbReference type="ARBA" id="ARBA00023242"/>
    </source>
</evidence>
<dbReference type="InterPro" id="IPR004123">
    <property type="entry name" value="Dim1"/>
</dbReference>
<feature type="region of interest" description="Disordered" evidence="6">
    <location>
        <begin position="1"/>
        <end position="205"/>
    </location>
</feature>
<comment type="similarity">
    <text evidence="2">Belongs to the DIM1 family.</text>
</comment>
<dbReference type="PANTHER" id="PTHR12052:SF5">
    <property type="entry name" value="THIOREDOXIN-LIKE PROTEIN 4A"/>
    <property type="match status" value="1"/>
</dbReference>
<evidence type="ECO:0000313" key="7">
    <source>
        <dbReference type="Ensembl" id="ENSFCTP00005001275.1"/>
    </source>
</evidence>
<evidence type="ECO:0000256" key="1">
    <source>
        <dbReference type="ARBA" id="ARBA00004123"/>
    </source>
</evidence>
<reference evidence="7" key="3">
    <citation type="submission" date="2025-09" db="UniProtKB">
        <authorList>
            <consortium name="Ensembl"/>
        </authorList>
    </citation>
    <scope>IDENTIFICATION</scope>
    <source>
        <strain evidence="7">breed Abyssinian</strain>
    </source>
</reference>
<dbReference type="SUPFAM" id="SSF52833">
    <property type="entry name" value="Thioredoxin-like"/>
    <property type="match status" value="1"/>
</dbReference>
<dbReference type="Proteomes" id="UP000823872">
    <property type="component" value="Chromosome D3"/>
</dbReference>
<evidence type="ECO:0000313" key="8">
    <source>
        <dbReference type="Proteomes" id="UP000823872"/>
    </source>
</evidence>
<feature type="compositionally biased region" description="Low complexity" evidence="6">
    <location>
        <begin position="153"/>
        <end position="162"/>
    </location>
</feature>
<feature type="compositionally biased region" description="Gly residues" evidence="6">
    <location>
        <begin position="134"/>
        <end position="150"/>
    </location>
</feature>
<sequence>QASSPSRPEPFSLVRSAPSLPGGSPWRRGEVGSLTGPTGTDSRSGKDRLLSTAAAPRENPARAAHAETTYRQRTASAQTPAPPGSGRRAQLRRTRAARRRARARSRRRARTVRRGSTPGRTAARDSLGVRGACGWSGSGRGSGEAGGGELRWGETPSGPRSRAVARRASPRSRPPSEGLVLALAPSPRRDRGVRAGATRGPPAGSAVWREGAGAWNSCPAGTRAALKMSYMLPHLHNGWQVDQAILSEEDRVVVIRFGHDWDPTCMKMDEVLYSIAEKVKNFAVIYLVDITEVPDFNKMYELYDPCTVMFFFRNKHIMIDLGTGNNNKINWAMEDKQEMIDIIETVYRGARKGRGLVVSPKDYSTKYRY</sequence>
<dbReference type="PANTHER" id="PTHR12052">
    <property type="entry name" value="THIOREDOXIN-LIKE PROTEN 4A, 4B"/>
    <property type="match status" value="1"/>
</dbReference>
<dbReference type="CDD" id="cd02954">
    <property type="entry name" value="DIM1"/>
    <property type="match status" value="1"/>
</dbReference>
<dbReference type="InterPro" id="IPR036249">
    <property type="entry name" value="Thioredoxin-like_sf"/>
</dbReference>